<dbReference type="InterPro" id="IPR029044">
    <property type="entry name" value="Nucleotide-diphossugar_trans"/>
</dbReference>
<keyword evidence="1" id="KW-0472">Membrane</keyword>
<dbReference type="SUPFAM" id="SSF53448">
    <property type="entry name" value="Nucleotide-diphospho-sugar transferases"/>
    <property type="match status" value="1"/>
</dbReference>
<dbReference type="InterPro" id="IPR050256">
    <property type="entry name" value="Glycosyltransferase_2"/>
</dbReference>
<keyword evidence="1" id="KW-0812">Transmembrane</keyword>
<proteinExistence type="predicted"/>
<dbReference type="PANTHER" id="PTHR48090">
    <property type="entry name" value="UNDECAPRENYL-PHOSPHATE 4-DEOXY-4-FORMAMIDO-L-ARABINOSE TRANSFERASE-RELATED"/>
    <property type="match status" value="1"/>
</dbReference>
<name>A0A1W9I4Z4_9HYPH</name>
<feature type="transmembrane region" description="Helical" evidence="1">
    <location>
        <begin position="276"/>
        <end position="296"/>
    </location>
</feature>
<accession>A0A1W9I4Z4</accession>
<dbReference type="RefSeq" id="WP_376801278.1">
    <property type="nucleotide sequence ID" value="NZ_DBNB01000011.1"/>
</dbReference>
<feature type="transmembrane region" description="Helical" evidence="1">
    <location>
        <begin position="239"/>
        <end position="256"/>
    </location>
</feature>
<evidence type="ECO:0000256" key="1">
    <source>
        <dbReference type="SAM" id="Phobius"/>
    </source>
</evidence>
<organism evidence="3 4">
    <name type="scientific">Candidatus Raskinella chloraquaticus</name>
    <dbReference type="NCBI Taxonomy" id="1951219"/>
    <lineage>
        <taxon>Bacteria</taxon>
        <taxon>Pseudomonadati</taxon>
        <taxon>Pseudomonadota</taxon>
        <taxon>Alphaproteobacteria</taxon>
        <taxon>Hyphomicrobiales</taxon>
        <taxon>Phreatobacteraceae</taxon>
        <taxon>Candidatus Raskinella</taxon>
    </lineage>
</organism>
<dbReference type="InterPro" id="IPR001173">
    <property type="entry name" value="Glyco_trans_2-like"/>
</dbReference>
<keyword evidence="1" id="KW-1133">Transmembrane helix</keyword>
<dbReference type="AlphaFoldDB" id="A0A1W9I4Z4"/>
<gene>
    <name evidence="3" type="ORF">A4S15_04185</name>
</gene>
<dbReference type="GO" id="GO:0016740">
    <property type="term" value="F:transferase activity"/>
    <property type="evidence" value="ECO:0007669"/>
    <property type="project" value="UniProtKB-KW"/>
</dbReference>
<dbReference type="STRING" id="1827387.A4S15_04185"/>
<dbReference type="PANTHER" id="PTHR48090:SF7">
    <property type="entry name" value="RFBJ PROTEIN"/>
    <property type="match status" value="1"/>
</dbReference>
<comment type="caution">
    <text evidence="3">The sequence shown here is derived from an EMBL/GenBank/DDBJ whole genome shotgun (WGS) entry which is preliminary data.</text>
</comment>
<sequence length="318" mass="34682">MSITTFSGEADKRKPAVAVLVPCYNEALTIAEVISRFRDALPDAAIYVYDNNSSDDTAAIARQAGAIVRTERRQGKGSVVRRMFSDIEADVYVMVDGDATYDASAAPRLVDELLAGPNDMVNVARAAEQAGAYRSGHAWGNRMLTALVQYIFGNATSDMLSGYKAFSRRYVKSFPSGSRGFEIETELVVHALELNMPISELVAPYKERPVGSQSKLRTYRDGLRILFLIGYLVKEERPMVFFSFVAAVLAALALVLGTSVTLEYLATGLVPRLPTAVLAVGLMLSSLLAVSCGFILDTVTRGRREAKLLAYLRYPAAR</sequence>
<dbReference type="Pfam" id="PF00535">
    <property type="entry name" value="Glycos_transf_2"/>
    <property type="match status" value="1"/>
</dbReference>
<dbReference type="CDD" id="cd04179">
    <property type="entry name" value="DPM_DPG-synthase_like"/>
    <property type="match status" value="1"/>
</dbReference>
<evidence type="ECO:0000313" key="3">
    <source>
        <dbReference type="EMBL" id="OQW54798.1"/>
    </source>
</evidence>
<feature type="domain" description="Glycosyltransferase 2-like" evidence="2">
    <location>
        <begin position="19"/>
        <end position="172"/>
    </location>
</feature>
<protein>
    <submittedName>
        <fullName evidence="3">Glycosyl transferase</fullName>
    </submittedName>
</protein>
<dbReference type="Gene3D" id="3.90.550.10">
    <property type="entry name" value="Spore Coat Polysaccharide Biosynthesis Protein SpsA, Chain A"/>
    <property type="match status" value="1"/>
</dbReference>
<keyword evidence="3" id="KW-0808">Transferase</keyword>
<evidence type="ECO:0000313" key="4">
    <source>
        <dbReference type="Proteomes" id="UP000192872"/>
    </source>
</evidence>
<dbReference type="Proteomes" id="UP000192872">
    <property type="component" value="Unassembled WGS sequence"/>
</dbReference>
<evidence type="ECO:0000259" key="2">
    <source>
        <dbReference type="Pfam" id="PF00535"/>
    </source>
</evidence>
<dbReference type="EMBL" id="LWDL01000001">
    <property type="protein sequence ID" value="OQW54798.1"/>
    <property type="molecule type" value="Genomic_DNA"/>
</dbReference>
<reference evidence="3 4" key="1">
    <citation type="journal article" date="2017" name="Water Res.">
        <title>Comammox in drinking water systems.</title>
        <authorList>
            <person name="Wang Y."/>
            <person name="Ma L."/>
            <person name="Mao Y."/>
            <person name="Jiang X."/>
            <person name="Xia Y."/>
            <person name="Yu K."/>
            <person name="Li B."/>
            <person name="Zhang T."/>
        </authorList>
    </citation>
    <scope>NUCLEOTIDE SEQUENCE [LARGE SCALE GENOMIC DNA]</scope>
    <source>
        <strain evidence="3">SG_bin8</strain>
    </source>
</reference>